<dbReference type="Proteomes" id="UP000184076">
    <property type="component" value="Unassembled WGS sequence"/>
</dbReference>
<name>A0A1M5HYH8_9BACT</name>
<proteinExistence type="predicted"/>
<sequence>MLFQLKKKIKHMSFDLYCRGILETPPLKTVKGGPYILSLVCHTDLIMYLVAIKSLYSSLKMGEVVVIDDGTLTHKDKNILSEHVSPSMILHVDSVYSDETPDDVSWKRLLHVVELVQNNYVIQVDSDTVTLGPVSEVVRAVAENRSFTLGTWKGQKIERMKVTVDRVKEIEGNHVQVVAEKNFEKLKRYEELNYVRGCAAFAGFGSKSFSLEEVESFSGEMKRVIGEKWRDWGSEQVTTNYLVANVKDGFVLPFPKYSGYRPDANYDSVFLHFVGSQRFKDGAYVRCARKVIEGLKCSP</sequence>
<keyword evidence="2" id="KW-1185">Reference proteome</keyword>
<gene>
    <name evidence="1" type="ORF">SAMN02745206_03472</name>
</gene>
<evidence type="ECO:0000313" key="2">
    <source>
        <dbReference type="Proteomes" id="UP000184076"/>
    </source>
</evidence>
<organism evidence="1 2">
    <name type="scientific">Desulfacinum infernum DSM 9756</name>
    <dbReference type="NCBI Taxonomy" id="1121391"/>
    <lineage>
        <taxon>Bacteria</taxon>
        <taxon>Pseudomonadati</taxon>
        <taxon>Thermodesulfobacteriota</taxon>
        <taxon>Syntrophobacteria</taxon>
        <taxon>Syntrophobacterales</taxon>
        <taxon>Syntrophobacteraceae</taxon>
        <taxon>Desulfacinum</taxon>
    </lineage>
</organism>
<dbReference type="OrthoDB" id="8561892at2"/>
<dbReference type="EMBL" id="FQVB01000049">
    <property type="protein sequence ID" value="SHG21081.1"/>
    <property type="molecule type" value="Genomic_DNA"/>
</dbReference>
<protein>
    <recommendedName>
        <fullName evidence="3">Glycosyl transferase family 2</fullName>
    </recommendedName>
</protein>
<dbReference type="STRING" id="1121391.SAMN02745206_03472"/>
<evidence type="ECO:0008006" key="3">
    <source>
        <dbReference type="Google" id="ProtNLM"/>
    </source>
</evidence>
<dbReference type="AlphaFoldDB" id="A0A1M5HYH8"/>
<reference evidence="2" key="1">
    <citation type="submission" date="2016-11" db="EMBL/GenBank/DDBJ databases">
        <authorList>
            <person name="Varghese N."/>
            <person name="Submissions S."/>
        </authorList>
    </citation>
    <scope>NUCLEOTIDE SEQUENCE [LARGE SCALE GENOMIC DNA]</scope>
    <source>
        <strain evidence="2">DSM 9756</strain>
    </source>
</reference>
<evidence type="ECO:0000313" key="1">
    <source>
        <dbReference type="EMBL" id="SHG21081.1"/>
    </source>
</evidence>
<dbReference type="RefSeq" id="WP_073041750.1">
    <property type="nucleotide sequence ID" value="NZ_FQVB01000049.1"/>
</dbReference>
<accession>A0A1M5HYH8</accession>